<dbReference type="Proteomes" id="UP000640335">
    <property type="component" value="Unassembled WGS sequence"/>
</dbReference>
<dbReference type="Pfam" id="PF13354">
    <property type="entry name" value="Beta-lactamase2"/>
    <property type="match status" value="1"/>
</dbReference>
<dbReference type="InterPro" id="IPR045155">
    <property type="entry name" value="Beta-lactam_cat"/>
</dbReference>
<accession>A0ABR8Q2H5</accession>
<evidence type="ECO:0000259" key="1">
    <source>
        <dbReference type="Pfam" id="PF13354"/>
    </source>
</evidence>
<name>A0ABR8Q2H5_9CLOT</name>
<dbReference type="RefSeq" id="WP_191749393.1">
    <property type="nucleotide sequence ID" value="NZ_JACSQZ010000014.1"/>
</dbReference>
<proteinExistence type="predicted"/>
<dbReference type="InterPro" id="IPR012338">
    <property type="entry name" value="Beta-lactam/transpept-like"/>
</dbReference>
<dbReference type="PANTHER" id="PTHR35333:SF3">
    <property type="entry name" value="BETA-LACTAMASE-TYPE TRANSPEPTIDASE FOLD CONTAINING PROTEIN"/>
    <property type="match status" value="1"/>
</dbReference>
<gene>
    <name evidence="2" type="ORF">H9660_05665</name>
</gene>
<dbReference type="PANTHER" id="PTHR35333">
    <property type="entry name" value="BETA-LACTAMASE"/>
    <property type="match status" value="1"/>
</dbReference>
<reference evidence="2 3" key="1">
    <citation type="submission" date="2020-08" db="EMBL/GenBank/DDBJ databases">
        <title>A Genomic Blueprint of the Chicken Gut Microbiome.</title>
        <authorList>
            <person name="Gilroy R."/>
            <person name="Ravi A."/>
            <person name="Getino M."/>
            <person name="Pursley I."/>
            <person name="Horton D.L."/>
            <person name="Alikhan N.-F."/>
            <person name="Baker D."/>
            <person name="Gharbi K."/>
            <person name="Hall N."/>
            <person name="Watson M."/>
            <person name="Adriaenssens E.M."/>
            <person name="Foster-Nyarko E."/>
            <person name="Jarju S."/>
            <person name="Secka A."/>
            <person name="Antonio M."/>
            <person name="Oren A."/>
            <person name="Chaudhuri R."/>
            <person name="La Ragione R.M."/>
            <person name="Hildebrand F."/>
            <person name="Pallen M.J."/>
        </authorList>
    </citation>
    <scope>NUCLEOTIDE SEQUENCE [LARGE SCALE GENOMIC DNA]</scope>
    <source>
        <strain evidence="2 3">Sa3CUN1</strain>
    </source>
</reference>
<dbReference type="InterPro" id="IPR000871">
    <property type="entry name" value="Beta-lactam_class-A"/>
</dbReference>
<evidence type="ECO:0000313" key="3">
    <source>
        <dbReference type="Proteomes" id="UP000640335"/>
    </source>
</evidence>
<comment type="caution">
    <text evidence="2">The sequence shown here is derived from an EMBL/GenBank/DDBJ whole genome shotgun (WGS) entry which is preliminary data.</text>
</comment>
<dbReference type="GO" id="GO:0016787">
    <property type="term" value="F:hydrolase activity"/>
    <property type="evidence" value="ECO:0007669"/>
    <property type="project" value="UniProtKB-KW"/>
</dbReference>
<organism evidence="2 3">
    <name type="scientific">Clostridium gallinarum</name>
    <dbReference type="NCBI Taxonomy" id="2762246"/>
    <lineage>
        <taxon>Bacteria</taxon>
        <taxon>Bacillati</taxon>
        <taxon>Bacillota</taxon>
        <taxon>Clostridia</taxon>
        <taxon>Eubacteriales</taxon>
        <taxon>Clostridiaceae</taxon>
        <taxon>Clostridium</taxon>
    </lineage>
</organism>
<dbReference type="PROSITE" id="PS51257">
    <property type="entry name" value="PROKAR_LIPOPROTEIN"/>
    <property type="match status" value="1"/>
</dbReference>
<dbReference type="SUPFAM" id="SSF56601">
    <property type="entry name" value="beta-lactamase/transpeptidase-like"/>
    <property type="match status" value="1"/>
</dbReference>
<evidence type="ECO:0000313" key="2">
    <source>
        <dbReference type="EMBL" id="MBD7914627.1"/>
    </source>
</evidence>
<keyword evidence="2" id="KW-0378">Hydrolase</keyword>
<dbReference type="EMBL" id="JACSQZ010000014">
    <property type="protein sequence ID" value="MBD7914627.1"/>
    <property type="molecule type" value="Genomic_DNA"/>
</dbReference>
<dbReference type="Gene3D" id="3.40.710.10">
    <property type="entry name" value="DD-peptidase/beta-lactamase superfamily"/>
    <property type="match status" value="1"/>
</dbReference>
<sequence>MKKIYVILLSLLISITVGCKDKSVYKENNNIINEKDLVINENEIKELYEKKEIDKTNEKPLIELIDEKVNEILGEYKDNVAIYFKNLNTNEEYSLNGDTYYVAASTTKVPLCMSILDDVNNGTKSINDILYFIESDREGGSGSLYYLDQIPNLTIDEAIYLSIVDSDNIAKNMLSRVTTLSITDYMRNISGDNNIPYGNYTTANQFGKVLERLYENPENNPYYNNLINYMTETNYHDRLDKYIEYDKVAHKIGNYYRYYHDVGIIYGDDPYILVVLTKDVGELSYESYEDGGEDERFVLDWGEQACELIAEVSKEIYRLVDISKE</sequence>
<keyword evidence="3" id="KW-1185">Reference proteome</keyword>
<feature type="domain" description="Beta-lactamase class A catalytic" evidence="1">
    <location>
        <begin position="82"/>
        <end position="277"/>
    </location>
</feature>
<protein>
    <submittedName>
        <fullName evidence="2">Serine hydrolase</fullName>
    </submittedName>
</protein>